<proteinExistence type="predicted"/>
<dbReference type="Proteomes" id="UP001501599">
    <property type="component" value="Unassembled WGS sequence"/>
</dbReference>
<dbReference type="Pfam" id="PF03480">
    <property type="entry name" value="DctP"/>
    <property type="match status" value="1"/>
</dbReference>
<feature type="chain" id="PRO_5046925690" evidence="2">
    <location>
        <begin position="24"/>
        <end position="340"/>
    </location>
</feature>
<dbReference type="EMBL" id="BAAAQT010000008">
    <property type="protein sequence ID" value="GAA2175520.1"/>
    <property type="molecule type" value="Genomic_DNA"/>
</dbReference>
<gene>
    <name evidence="3" type="ORF">GCM10009846_25740</name>
</gene>
<protein>
    <submittedName>
        <fullName evidence="3">TRAP transporter substrate-binding protein</fullName>
    </submittedName>
</protein>
<keyword evidence="4" id="KW-1185">Reference proteome</keyword>
<dbReference type="CDD" id="cd13671">
    <property type="entry name" value="PBP2_TRAP_SBP_like_3"/>
    <property type="match status" value="1"/>
</dbReference>
<dbReference type="InterPro" id="IPR018389">
    <property type="entry name" value="DctP_fam"/>
</dbReference>
<dbReference type="PANTHER" id="PTHR33376:SF2">
    <property type="entry name" value="DICARBOXYLATE-BINDING PERIPLASMIC PROTEIN"/>
    <property type="match status" value="1"/>
</dbReference>
<accession>A0ABP5MR39</accession>
<dbReference type="InterPro" id="IPR038404">
    <property type="entry name" value="TRAP_DctP_sf"/>
</dbReference>
<evidence type="ECO:0000256" key="1">
    <source>
        <dbReference type="ARBA" id="ARBA00022729"/>
    </source>
</evidence>
<name>A0ABP5MR39_9MICO</name>
<feature type="signal peptide" evidence="2">
    <location>
        <begin position="1"/>
        <end position="23"/>
    </location>
</feature>
<dbReference type="NCBIfam" id="NF037995">
    <property type="entry name" value="TRAP_S1"/>
    <property type="match status" value="1"/>
</dbReference>
<sequence length="340" mass="36402">MRSMRIGAIAGIATLGLALTACSGGSGGSGGEGGSVEQTVFRVAFNQNIDHPQAQALLEVSDALEEATDGAYRFELFTDETLGDQAATIEQVQSGTLDFALVAGSLLENFESDFSVVNLPYLYESPEHQMEVLNDDEIMGDLYETLVDDDIQVLTAYHGGVRNVYTTDGPVETPEDLGGQKIRVIGSDTNVLMMELMGGVGTPLAQGEVYTAIQSGVLDGAENNELIYSTLSHAEIAPFYSRTQHLMMPDYLIGNPAVLERMDADARETLDELLAESVDTELGLFADAVDEAVAAAEEAGATFSEVDVEVFREAVLPIHEQRVTTDLTQSIYDAIDAARG</sequence>
<comment type="caution">
    <text evidence="3">The sequence shown here is derived from an EMBL/GenBank/DDBJ whole genome shotgun (WGS) entry which is preliminary data.</text>
</comment>
<organism evidence="3 4">
    <name type="scientific">Agrococcus versicolor</name>
    <dbReference type="NCBI Taxonomy" id="501482"/>
    <lineage>
        <taxon>Bacteria</taxon>
        <taxon>Bacillati</taxon>
        <taxon>Actinomycetota</taxon>
        <taxon>Actinomycetes</taxon>
        <taxon>Micrococcales</taxon>
        <taxon>Microbacteriaceae</taxon>
        <taxon>Agrococcus</taxon>
    </lineage>
</organism>
<reference evidence="4" key="1">
    <citation type="journal article" date="2019" name="Int. J. Syst. Evol. Microbiol.">
        <title>The Global Catalogue of Microorganisms (GCM) 10K type strain sequencing project: providing services to taxonomists for standard genome sequencing and annotation.</title>
        <authorList>
            <consortium name="The Broad Institute Genomics Platform"/>
            <consortium name="The Broad Institute Genome Sequencing Center for Infectious Disease"/>
            <person name="Wu L."/>
            <person name="Ma J."/>
        </authorList>
    </citation>
    <scope>NUCLEOTIDE SEQUENCE [LARGE SCALE GENOMIC DNA]</scope>
    <source>
        <strain evidence="4">JCM 16026</strain>
    </source>
</reference>
<keyword evidence="1 2" id="KW-0732">Signal</keyword>
<evidence type="ECO:0000256" key="2">
    <source>
        <dbReference type="SAM" id="SignalP"/>
    </source>
</evidence>
<evidence type="ECO:0000313" key="3">
    <source>
        <dbReference type="EMBL" id="GAA2175520.1"/>
    </source>
</evidence>
<dbReference type="PROSITE" id="PS51257">
    <property type="entry name" value="PROKAR_LIPOPROTEIN"/>
    <property type="match status" value="1"/>
</dbReference>
<evidence type="ECO:0000313" key="4">
    <source>
        <dbReference type="Proteomes" id="UP001501599"/>
    </source>
</evidence>
<dbReference type="Gene3D" id="3.40.190.170">
    <property type="entry name" value="Bacterial extracellular solute-binding protein, family 7"/>
    <property type="match status" value="1"/>
</dbReference>
<dbReference type="PANTHER" id="PTHR33376">
    <property type="match status" value="1"/>
</dbReference>